<dbReference type="Pfam" id="PF02535">
    <property type="entry name" value="Zip"/>
    <property type="match status" value="1"/>
</dbReference>
<evidence type="ECO:0000256" key="2">
    <source>
        <dbReference type="ARBA" id="ARBA00006939"/>
    </source>
</evidence>
<evidence type="ECO:0000256" key="8">
    <source>
        <dbReference type="RuleBase" id="RU362088"/>
    </source>
</evidence>
<evidence type="ECO:0000256" key="3">
    <source>
        <dbReference type="ARBA" id="ARBA00022448"/>
    </source>
</evidence>
<comment type="subcellular location">
    <subcellularLocation>
        <location evidence="1 8">Membrane</location>
        <topology evidence="1 8">Multi-pass membrane protein</topology>
    </subcellularLocation>
</comment>
<evidence type="ECO:0000313" key="9">
    <source>
        <dbReference type="EMBL" id="CEL10667.1"/>
    </source>
</evidence>
<dbReference type="GO" id="GO:0005886">
    <property type="term" value="C:plasma membrane"/>
    <property type="evidence" value="ECO:0007669"/>
    <property type="project" value="TreeGrafter"/>
</dbReference>
<dbReference type="GO" id="GO:0000007">
    <property type="term" value="F:low-affinity zinc ion transmembrane transporter activity"/>
    <property type="evidence" value="ECO:0007669"/>
    <property type="project" value="TreeGrafter"/>
</dbReference>
<dbReference type="PANTHER" id="PTHR11040">
    <property type="entry name" value="ZINC/IRON TRANSPORTER"/>
    <property type="match status" value="1"/>
</dbReference>
<proteinExistence type="inferred from homology"/>
<evidence type="ECO:0000256" key="4">
    <source>
        <dbReference type="ARBA" id="ARBA00022692"/>
    </source>
</evidence>
<dbReference type="InterPro" id="IPR004698">
    <property type="entry name" value="Zn/Fe_permease_fun/pln"/>
</dbReference>
<dbReference type="AlphaFoldDB" id="A0A0U5GFI6"/>
<reference evidence="11" key="2">
    <citation type="journal article" date="2016" name="Genome Announc.">
        <title>Draft genome sequences of fungus Aspergillus calidoustus.</title>
        <authorList>
            <person name="Horn F."/>
            <person name="Linde J."/>
            <person name="Mattern D.J."/>
            <person name="Walther G."/>
            <person name="Guthke R."/>
            <person name="Scherlach K."/>
            <person name="Martin K."/>
            <person name="Brakhage A.A."/>
            <person name="Petzke L."/>
            <person name="Valiante V."/>
        </authorList>
    </citation>
    <scope>NUCLEOTIDE SEQUENCE [LARGE SCALE GENOMIC DNA]</scope>
    <source>
        <strain evidence="11">SF006504</strain>
    </source>
</reference>
<evidence type="ECO:0000256" key="5">
    <source>
        <dbReference type="ARBA" id="ARBA00022989"/>
    </source>
</evidence>
<evidence type="ECO:0000313" key="10">
    <source>
        <dbReference type="EMBL" id="CEL12002.1"/>
    </source>
</evidence>
<comment type="caution">
    <text evidence="8">Lacks conserved residue(s) required for the propagation of feature annotation.</text>
</comment>
<keyword evidence="11" id="KW-1185">Reference proteome</keyword>
<dbReference type="EMBL" id="CDMC01000020">
    <property type="protein sequence ID" value="CEL10667.1"/>
    <property type="molecule type" value="Genomic_DNA"/>
</dbReference>
<gene>
    <name evidence="9" type="ORF">ASPCAL13783</name>
    <name evidence="10" type="ORF">ASPCAL15096</name>
</gene>
<dbReference type="OrthoDB" id="448280at2759"/>
<evidence type="ECO:0000256" key="1">
    <source>
        <dbReference type="ARBA" id="ARBA00004141"/>
    </source>
</evidence>
<dbReference type="OMA" id="CECSHEE"/>
<keyword evidence="5 8" id="KW-1133">Transmembrane helix</keyword>
<feature type="transmembrane region" description="Helical" evidence="8">
    <location>
        <begin position="267"/>
        <end position="287"/>
    </location>
</feature>
<keyword evidence="4 8" id="KW-0812">Transmembrane</keyword>
<feature type="transmembrane region" description="Helical" evidence="8">
    <location>
        <begin position="203"/>
        <end position="227"/>
    </location>
</feature>
<sequence length="361" mass="39506">MDVEQSRSLQGDTSGITPNTCEIGNDYDGRMGLRVSSIFVIMAGSMTAALFPVLVMRSKTVGAKWERIAQRTFFIAKYFGSGVIIATAFIHLLAPAEEALRDDCLAGSISKYPWVEGIILMTIVAMFLVESMIMRHSSLDSSQQNEIVDNGDRCFGDVDTSGGWNQAKRHALMDENLRHPQQYQDTEMARGNLAFADDYAGQLVGVFVLEFGIIFHSIFIGLTLAVAGSEFDTLYIVLTFHQTFEGLGLGSRLAMIPWPSSRRWTPYVLAIAYGLTTPIAVAVGLGVRNTYPPSARSTLIVNGVFDAISAGILIYTGLIELIARDFLFSSFMRRAPLCTVWSAILLLCLGAGLMALLGRWA</sequence>
<feature type="transmembrane region" description="Helical" evidence="8">
    <location>
        <begin position="35"/>
        <end position="55"/>
    </location>
</feature>
<feature type="transmembrane region" description="Helical" evidence="8">
    <location>
        <begin position="299"/>
        <end position="323"/>
    </location>
</feature>
<evidence type="ECO:0000313" key="11">
    <source>
        <dbReference type="Proteomes" id="UP000054771"/>
    </source>
</evidence>
<reference evidence="9" key="1">
    <citation type="submission" date="2014-12" db="EMBL/GenBank/DDBJ databases">
        <authorList>
            <person name="Jaenicke S."/>
        </authorList>
    </citation>
    <scope>NUCLEOTIDE SEQUENCE [LARGE SCALE GENOMIC DNA]</scope>
</reference>
<accession>A0A0U5GFI6</accession>
<comment type="similarity">
    <text evidence="2 8">Belongs to the ZIP transporter (TC 2.A.5) family.</text>
</comment>
<keyword evidence="7 8" id="KW-0472">Membrane</keyword>
<dbReference type="PANTHER" id="PTHR11040:SF69">
    <property type="entry name" value="ZINC-REGULATED TRANSPORTER 2"/>
    <property type="match status" value="1"/>
</dbReference>
<protein>
    <submittedName>
        <fullName evidence="9">Putative Membrane zinc transporter</fullName>
    </submittedName>
</protein>
<dbReference type="GO" id="GO:0071578">
    <property type="term" value="P:zinc ion import across plasma membrane"/>
    <property type="evidence" value="ECO:0007669"/>
    <property type="project" value="TreeGrafter"/>
</dbReference>
<dbReference type="NCBIfam" id="TIGR00820">
    <property type="entry name" value="zip"/>
    <property type="match status" value="1"/>
</dbReference>
<name>A0A0U5GFI6_ASPCI</name>
<feature type="transmembrane region" description="Helical" evidence="8">
    <location>
        <begin position="114"/>
        <end position="133"/>
    </location>
</feature>
<keyword evidence="6 8" id="KW-0406">Ion transport</keyword>
<dbReference type="EMBL" id="CDMC01000040">
    <property type="protein sequence ID" value="CEL12002.1"/>
    <property type="molecule type" value="Genomic_DNA"/>
</dbReference>
<evidence type="ECO:0000256" key="6">
    <source>
        <dbReference type="ARBA" id="ARBA00023065"/>
    </source>
</evidence>
<dbReference type="Proteomes" id="UP000054771">
    <property type="component" value="Unassembled WGS sequence"/>
</dbReference>
<evidence type="ECO:0000256" key="7">
    <source>
        <dbReference type="ARBA" id="ARBA00023136"/>
    </source>
</evidence>
<dbReference type="STRING" id="454130.A0A0U5GFI6"/>
<organism evidence="9 11">
    <name type="scientific">Aspergillus calidoustus</name>
    <dbReference type="NCBI Taxonomy" id="454130"/>
    <lineage>
        <taxon>Eukaryota</taxon>
        <taxon>Fungi</taxon>
        <taxon>Dikarya</taxon>
        <taxon>Ascomycota</taxon>
        <taxon>Pezizomycotina</taxon>
        <taxon>Eurotiomycetes</taxon>
        <taxon>Eurotiomycetidae</taxon>
        <taxon>Eurotiales</taxon>
        <taxon>Aspergillaceae</taxon>
        <taxon>Aspergillus</taxon>
        <taxon>Aspergillus subgen. Nidulantes</taxon>
    </lineage>
</organism>
<keyword evidence="3 8" id="KW-0813">Transport</keyword>
<feature type="transmembrane region" description="Helical" evidence="8">
    <location>
        <begin position="75"/>
        <end position="94"/>
    </location>
</feature>
<feature type="transmembrane region" description="Helical" evidence="8">
    <location>
        <begin position="335"/>
        <end position="357"/>
    </location>
</feature>
<dbReference type="InterPro" id="IPR003689">
    <property type="entry name" value="ZIP"/>
</dbReference>